<keyword evidence="1" id="KW-0472">Membrane</keyword>
<organism evidence="2 3">
    <name type="scientific">Mycena albidolilacea</name>
    <dbReference type="NCBI Taxonomy" id="1033008"/>
    <lineage>
        <taxon>Eukaryota</taxon>
        <taxon>Fungi</taxon>
        <taxon>Dikarya</taxon>
        <taxon>Basidiomycota</taxon>
        <taxon>Agaricomycotina</taxon>
        <taxon>Agaricomycetes</taxon>
        <taxon>Agaricomycetidae</taxon>
        <taxon>Agaricales</taxon>
        <taxon>Marasmiineae</taxon>
        <taxon>Mycenaceae</taxon>
        <taxon>Mycena</taxon>
    </lineage>
</organism>
<dbReference type="AlphaFoldDB" id="A0AAD7EE52"/>
<sequence>MPFFFLSGRGLERPPPKLYSCIHSGLERTRRWKAYPVSFPVFHLVIGRFLLYRMRPTSDSPKTRKNKEGTRIEKSSNLECRRHMRPPTVSREFATDGHECKVSFCRSYGAGAQRRRTFVLTRAVDLPAHPIDFDNSGCHGGSIAVSLVAGALFCLRIRLPLRPCTPPRDRCPTSAAESAAAENQVALAWRCKALEPQVSTLRERLSERFGELPLDFVCCNSLPPYFATRIHKPIQPLRLSAFGIYAILLLAVVQIVAGIIQTIWSCNGYLYTQHPTAPRHTRCELRSILKLDDMKAIHTLQSTASHACDLITTYLCLFLKHQKGEMMRTNTVIDILIRDAINRSVLTALSSVVNGFVSGAPLTRSGFSSDSPKLSMLTRVEKEKVFSCVRSPVADDAWQPGSIPTYLRFLFRIA</sequence>
<proteinExistence type="predicted"/>
<dbReference type="EMBL" id="JARIHO010000061">
    <property type="protein sequence ID" value="KAJ7315636.1"/>
    <property type="molecule type" value="Genomic_DNA"/>
</dbReference>
<feature type="transmembrane region" description="Helical" evidence="1">
    <location>
        <begin position="239"/>
        <end position="264"/>
    </location>
</feature>
<keyword evidence="1" id="KW-0812">Transmembrane</keyword>
<evidence type="ECO:0000313" key="2">
    <source>
        <dbReference type="EMBL" id="KAJ7315636.1"/>
    </source>
</evidence>
<evidence type="ECO:0000313" key="3">
    <source>
        <dbReference type="Proteomes" id="UP001218218"/>
    </source>
</evidence>
<gene>
    <name evidence="2" type="ORF">DFH08DRAFT_820552</name>
</gene>
<protein>
    <submittedName>
        <fullName evidence="2">Uncharacterized protein</fullName>
    </submittedName>
</protein>
<dbReference type="Proteomes" id="UP001218218">
    <property type="component" value="Unassembled WGS sequence"/>
</dbReference>
<name>A0AAD7EE52_9AGAR</name>
<evidence type="ECO:0000256" key="1">
    <source>
        <dbReference type="SAM" id="Phobius"/>
    </source>
</evidence>
<keyword evidence="1" id="KW-1133">Transmembrane helix</keyword>
<keyword evidence="3" id="KW-1185">Reference proteome</keyword>
<accession>A0AAD7EE52</accession>
<comment type="caution">
    <text evidence="2">The sequence shown here is derived from an EMBL/GenBank/DDBJ whole genome shotgun (WGS) entry which is preliminary data.</text>
</comment>
<reference evidence="2" key="1">
    <citation type="submission" date="2023-03" db="EMBL/GenBank/DDBJ databases">
        <title>Massive genome expansion in bonnet fungi (Mycena s.s.) driven by repeated elements and novel gene families across ecological guilds.</title>
        <authorList>
            <consortium name="Lawrence Berkeley National Laboratory"/>
            <person name="Harder C.B."/>
            <person name="Miyauchi S."/>
            <person name="Viragh M."/>
            <person name="Kuo A."/>
            <person name="Thoen E."/>
            <person name="Andreopoulos B."/>
            <person name="Lu D."/>
            <person name="Skrede I."/>
            <person name="Drula E."/>
            <person name="Henrissat B."/>
            <person name="Morin E."/>
            <person name="Kohler A."/>
            <person name="Barry K."/>
            <person name="LaButti K."/>
            <person name="Morin E."/>
            <person name="Salamov A."/>
            <person name="Lipzen A."/>
            <person name="Mereny Z."/>
            <person name="Hegedus B."/>
            <person name="Baldrian P."/>
            <person name="Stursova M."/>
            <person name="Weitz H."/>
            <person name="Taylor A."/>
            <person name="Grigoriev I.V."/>
            <person name="Nagy L.G."/>
            <person name="Martin F."/>
            <person name="Kauserud H."/>
        </authorList>
    </citation>
    <scope>NUCLEOTIDE SEQUENCE</scope>
    <source>
        <strain evidence="2">CBHHK002</strain>
    </source>
</reference>